<feature type="compositionally biased region" description="Basic residues" evidence="1">
    <location>
        <begin position="127"/>
        <end position="147"/>
    </location>
</feature>
<comment type="caution">
    <text evidence="2">The sequence shown here is derived from an EMBL/GenBank/DDBJ whole genome shotgun (WGS) entry which is preliminary data.</text>
</comment>
<organism evidence="2 3">
    <name type="scientific">Linum tenue</name>
    <dbReference type="NCBI Taxonomy" id="586396"/>
    <lineage>
        <taxon>Eukaryota</taxon>
        <taxon>Viridiplantae</taxon>
        <taxon>Streptophyta</taxon>
        <taxon>Embryophyta</taxon>
        <taxon>Tracheophyta</taxon>
        <taxon>Spermatophyta</taxon>
        <taxon>Magnoliopsida</taxon>
        <taxon>eudicotyledons</taxon>
        <taxon>Gunneridae</taxon>
        <taxon>Pentapetalae</taxon>
        <taxon>rosids</taxon>
        <taxon>fabids</taxon>
        <taxon>Malpighiales</taxon>
        <taxon>Linaceae</taxon>
        <taxon>Linum</taxon>
    </lineage>
</organism>
<feature type="region of interest" description="Disordered" evidence="1">
    <location>
        <begin position="44"/>
        <end position="66"/>
    </location>
</feature>
<accession>A0AAV0PRK1</accession>
<dbReference type="Proteomes" id="UP001154282">
    <property type="component" value="Unassembled WGS sequence"/>
</dbReference>
<gene>
    <name evidence="2" type="ORF">LITE_LOCUS39809</name>
</gene>
<feature type="region of interest" description="Disordered" evidence="1">
    <location>
        <begin position="127"/>
        <end position="158"/>
    </location>
</feature>
<protein>
    <submittedName>
        <fullName evidence="2">Uncharacterized protein</fullName>
    </submittedName>
</protein>
<evidence type="ECO:0000313" key="2">
    <source>
        <dbReference type="EMBL" id="CAI0473872.1"/>
    </source>
</evidence>
<reference evidence="2" key="1">
    <citation type="submission" date="2022-08" db="EMBL/GenBank/DDBJ databases">
        <authorList>
            <person name="Gutierrez-Valencia J."/>
        </authorList>
    </citation>
    <scope>NUCLEOTIDE SEQUENCE</scope>
</reference>
<evidence type="ECO:0000256" key="1">
    <source>
        <dbReference type="SAM" id="MobiDB-lite"/>
    </source>
</evidence>
<sequence>GIEALVLSSNNLYLLPWSDKTVGVVDPGRDLNSHDVVPRDIDQGRQLGAGRQQRPVHPPGAGGVRRRHLREEAGGPLHRPHQPPVRLQPRGLHDHVLQHRRRRHVPQEPVQRHPPPQRPLRLVQVRRHRPRPRRHRVGPLRGQHRQAHGGQKPGRREEGTYVLMFVINQTDL</sequence>
<dbReference type="EMBL" id="CAMGYJ010000009">
    <property type="protein sequence ID" value="CAI0473872.1"/>
    <property type="molecule type" value="Genomic_DNA"/>
</dbReference>
<feature type="compositionally biased region" description="Low complexity" evidence="1">
    <location>
        <begin position="44"/>
        <end position="53"/>
    </location>
</feature>
<feature type="non-terminal residue" evidence="2">
    <location>
        <position position="1"/>
    </location>
</feature>
<keyword evidence="3" id="KW-1185">Reference proteome</keyword>
<dbReference type="AlphaFoldDB" id="A0AAV0PRK1"/>
<evidence type="ECO:0000313" key="3">
    <source>
        <dbReference type="Proteomes" id="UP001154282"/>
    </source>
</evidence>
<name>A0AAV0PRK1_9ROSI</name>
<proteinExistence type="predicted"/>